<evidence type="ECO:0000313" key="10">
    <source>
        <dbReference type="Proteomes" id="UP000177622"/>
    </source>
</evidence>
<keyword evidence="3 7" id="KW-0479">Metal-binding</keyword>
<comment type="similarity">
    <text evidence="2 7">Belongs to the zinc-containing alcohol dehydrogenase family.</text>
</comment>
<evidence type="ECO:0000256" key="5">
    <source>
        <dbReference type="ARBA" id="ARBA00023002"/>
    </source>
</evidence>
<comment type="cofactor">
    <cofactor evidence="1 7">
        <name>Zn(2+)</name>
        <dbReference type="ChEBI" id="CHEBI:29105"/>
    </cofactor>
</comment>
<keyword evidence="10" id="KW-1185">Reference proteome</keyword>
<dbReference type="GO" id="GO:0008270">
    <property type="term" value="F:zinc ion binding"/>
    <property type="evidence" value="ECO:0007669"/>
    <property type="project" value="InterPro"/>
</dbReference>
<evidence type="ECO:0000259" key="8">
    <source>
        <dbReference type="SMART" id="SM00829"/>
    </source>
</evidence>
<gene>
    <name evidence="9" type="ORF">PENARI_c005G01798</name>
</gene>
<feature type="domain" description="Enoyl reductase (ER)" evidence="8">
    <location>
        <begin position="18"/>
        <end position="358"/>
    </location>
</feature>
<dbReference type="OrthoDB" id="1879366at2759"/>
<reference evidence="9 10" key="1">
    <citation type="journal article" date="2016" name="Sci. Rep.">
        <title>Penicillium arizonense, a new, genome sequenced fungal species, reveals a high chemical diversity in secreted metabolites.</title>
        <authorList>
            <person name="Grijseels S."/>
            <person name="Nielsen J.C."/>
            <person name="Randelovic M."/>
            <person name="Nielsen J."/>
            <person name="Nielsen K.F."/>
            <person name="Workman M."/>
            <person name="Frisvad J.C."/>
        </authorList>
    </citation>
    <scope>NUCLEOTIDE SEQUENCE [LARGE SCALE GENOMIC DNA]</scope>
    <source>
        <strain evidence="9 10">CBS 141311</strain>
    </source>
</reference>
<dbReference type="GeneID" id="34574328"/>
<dbReference type="SUPFAM" id="SSF51735">
    <property type="entry name" value="NAD(P)-binding Rossmann-fold domains"/>
    <property type="match status" value="1"/>
</dbReference>
<name>A0A1F5LQK6_PENAI</name>
<comment type="caution">
    <text evidence="9">The sequence shown here is derived from an EMBL/GenBank/DDBJ whole genome shotgun (WGS) entry which is preliminary data.</text>
</comment>
<keyword evidence="4 7" id="KW-0862">Zinc</keyword>
<evidence type="ECO:0000256" key="1">
    <source>
        <dbReference type="ARBA" id="ARBA00001947"/>
    </source>
</evidence>
<evidence type="ECO:0000313" key="9">
    <source>
        <dbReference type="EMBL" id="OGE55161.1"/>
    </source>
</evidence>
<dbReference type="Pfam" id="PF08240">
    <property type="entry name" value="ADH_N"/>
    <property type="match status" value="1"/>
</dbReference>
<evidence type="ECO:0000256" key="6">
    <source>
        <dbReference type="ARBA" id="ARBA00023027"/>
    </source>
</evidence>
<sequence length="360" mass="37556">MSGETPKTHKAAIYDNPGRVSTKIVDVATPELNVGEVLVRLTHSGVCHSDLAVMTNSWDVMPHPTPKGQVGGHEGVGMVVKLGPGVKDTIMKIGDRVGIKWVGSVCNRCAACIDQADGVCFGRTISGYFRPGTFQQYVVGPVDYVTPIPDSLSSADAAPMLCAGITMYAALRKSNARGGDWLVISGAGGGLGHIGVQVAARGLGLRVIGIDHGSKKQLVMDSGAEHFVDVTKGDSASIIEEVKSLTGNLGSHAAIVCAASNDVYTQALQFLRFGGTLVCVGIPEGVSVPIGSAKPSHLIVSQLNITAVSVGNKKDAEAILEMAARGIVKTNYTLEPLENLTDIFQRMSTGNLQGRVVVGI</sequence>
<dbReference type="EMBL" id="LXJU01000005">
    <property type="protein sequence ID" value="OGE55161.1"/>
    <property type="molecule type" value="Genomic_DNA"/>
</dbReference>
<dbReference type="InterPro" id="IPR013149">
    <property type="entry name" value="ADH-like_C"/>
</dbReference>
<dbReference type="PANTHER" id="PTHR42940">
    <property type="entry name" value="ALCOHOL DEHYDROGENASE 1-RELATED"/>
    <property type="match status" value="1"/>
</dbReference>
<dbReference type="InterPro" id="IPR036291">
    <property type="entry name" value="NAD(P)-bd_dom_sf"/>
</dbReference>
<dbReference type="SMART" id="SM00829">
    <property type="entry name" value="PKS_ER"/>
    <property type="match status" value="1"/>
</dbReference>
<dbReference type="SUPFAM" id="SSF50129">
    <property type="entry name" value="GroES-like"/>
    <property type="match status" value="1"/>
</dbReference>
<dbReference type="Gene3D" id="3.90.180.10">
    <property type="entry name" value="Medium-chain alcohol dehydrogenases, catalytic domain"/>
    <property type="match status" value="1"/>
</dbReference>
<dbReference type="InterPro" id="IPR002328">
    <property type="entry name" value="ADH_Zn_CS"/>
</dbReference>
<dbReference type="GO" id="GO:0004022">
    <property type="term" value="F:alcohol dehydrogenase (NAD+) activity"/>
    <property type="evidence" value="ECO:0007669"/>
    <property type="project" value="TreeGrafter"/>
</dbReference>
<protein>
    <recommendedName>
        <fullName evidence="8">Enoyl reductase (ER) domain-containing protein</fullName>
    </recommendedName>
</protein>
<dbReference type="PROSITE" id="PS00059">
    <property type="entry name" value="ADH_ZINC"/>
    <property type="match status" value="1"/>
</dbReference>
<evidence type="ECO:0000256" key="4">
    <source>
        <dbReference type="ARBA" id="ARBA00022833"/>
    </source>
</evidence>
<dbReference type="Pfam" id="PF00107">
    <property type="entry name" value="ADH_zinc_N"/>
    <property type="match status" value="1"/>
</dbReference>
<evidence type="ECO:0000256" key="3">
    <source>
        <dbReference type="ARBA" id="ARBA00022723"/>
    </source>
</evidence>
<dbReference type="Proteomes" id="UP000177622">
    <property type="component" value="Unassembled WGS sequence"/>
</dbReference>
<dbReference type="PANTHER" id="PTHR42940:SF5">
    <property type="entry name" value="ALCOHOL DEHYDROGENASE 2"/>
    <property type="match status" value="1"/>
</dbReference>
<evidence type="ECO:0000256" key="2">
    <source>
        <dbReference type="ARBA" id="ARBA00008072"/>
    </source>
</evidence>
<dbReference type="InterPro" id="IPR020843">
    <property type="entry name" value="ER"/>
</dbReference>
<dbReference type="FunFam" id="3.40.50.720:FF:000039">
    <property type="entry name" value="Alcohol dehydrogenase AdhP"/>
    <property type="match status" value="1"/>
</dbReference>
<dbReference type="CDD" id="cd08297">
    <property type="entry name" value="CAD3"/>
    <property type="match status" value="1"/>
</dbReference>
<dbReference type="InterPro" id="IPR011032">
    <property type="entry name" value="GroES-like_sf"/>
</dbReference>
<dbReference type="InterPro" id="IPR013154">
    <property type="entry name" value="ADH-like_N"/>
</dbReference>
<accession>A0A1F5LQK6</accession>
<proteinExistence type="inferred from homology"/>
<dbReference type="RefSeq" id="XP_022490591.1">
    <property type="nucleotide sequence ID" value="XM_022629594.1"/>
</dbReference>
<evidence type="ECO:0000256" key="7">
    <source>
        <dbReference type="RuleBase" id="RU361277"/>
    </source>
</evidence>
<dbReference type="STRING" id="1835702.A0A1F5LQK6"/>
<dbReference type="GO" id="GO:0005737">
    <property type="term" value="C:cytoplasm"/>
    <property type="evidence" value="ECO:0007669"/>
    <property type="project" value="TreeGrafter"/>
</dbReference>
<dbReference type="AlphaFoldDB" id="A0A1F5LQK6"/>
<dbReference type="Gene3D" id="3.40.50.720">
    <property type="entry name" value="NAD(P)-binding Rossmann-like Domain"/>
    <property type="match status" value="1"/>
</dbReference>
<organism evidence="9 10">
    <name type="scientific">Penicillium arizonense</name>
    <dbReference type="NCBI Taxonomy" id="1835702"/>
    <lineage>
        <taxon>Eukaryota</taxon>
        <taxon>Fungi</taxon>
        <taxon>Dikarya</taxon>
        <taxon>Ascomycota</taxon>
        <taxon>Pezizomycotina</taxon>
        <taxon>Eurotiomycetes</taxon>
        <taxon>Eurotiomycetidae</taxon>
        <taxon>Eurotiales</taxon>
        <taxon>Aspergillaceae</taxon>
        <taxon>Penicillium</taxon>
    </lineage>
</organism>
<keyword evidence="5" id="KW-0560">Oxidoreductase</keyword>
<keyword evidence="6" id="KW-0520">NAD</keyword>